<evidence type="ECO:0000313" key="2">
    <source>
        <dbReference type="Proteomes" id="UP001193734"/>
    </source>
</evidence>
<organism evidence="1 2">
    <name type="scientific">Xylanibacter rodentium</name>
    <dbReference type="NCBI Taxonomy" id="2736289"/>
    <lineage>
        <taxon>Bacteria</taxon>
        <taxon>Pseudomonadati</taxon>
        <taxon>Bacteroidota</taxon>
        <taxon>Bacteroidia</taxon>
        <taxon>Bacteroidales</taxon>
        <taxon>Prevotellaceae</taxon>
        <taxon>Xylanibacter</taxon>
    </lineage>
</organism>
<dbReference type="EMBL" id="JABKKE010000003">
    <property type="protein sequence ID" value="NPE13374.1"/>
    <property type="molecule type" value="Genomic_DNA"/>
</dbReference>
<accession>A0ABX2ARV6</accession>
<keyword evidence="2" id="KW-1185">Reference proteome</keyword>
<reference evidence="1 2" key="1">
    <citation type="submission" date="2020-05" db="EMBL/GenBank/DDBJ databases">
        <title>Distinct polysaccharide utilization as determinants for interspecies competition between intestinal Prevotella spp.</title>
        <authorList>
            <person name="Galvez E.J.C."/>
            <person name="Iljazovic A."/>
            <person name="Strowig T."/>
        </authorList>
    </citation>
    <scope>NUCLEOTIDE SEQUENCE [LARGE SCALE GENOMIC DNA]</scope>
    <source>
        <strain evidence="1 2">PROD</strain>
    </source>
</reference>
<proteinExistence type="predicted"/>
<comment type="caution">
    <text evidence="1">The sequence shown here is derived from an EMBL/GenBank/DDBJ whole genome shotgun (WGS) entry which is preliminary data.</text>
</comment>
<dbReference type="Proteomes" id="UP001193734">
    <property type="component" value="Unassembled WGS sequence"/>
</dbReference>
<gene>
    <name evidence="1" type="ORF">HPS55_03380</name>
</gene>
<name>A0ABX2ARV6_9BACT</name>
<evidence type="ECO:0000313" key="1">
    <source>
        <dbReference type="EMBL" id="NPE13374.1"/>
    </source>
</evidence>
<sequence>MFFLFDRILCGAHRLFVEHYGSYLKPLDRVINPDEASDIIYEQLNQDNSCMIARYGSVELLCVVNYLGIKKFKHSIWNYITDKNPQFWWNSVGVKNMQNNAGFFPLTEHGLEKFGELMLEDTKQVDILGSWRLEEGRLVDANKIKAIQLLLLEPYHAANPWTRILEGKKVLVIHPFSETIKRQYDSKRTLLFKNPKVLPEFDLITIKAVQSIGGKSDFITWFDALQYMKDEIDKHEYDIALIGCGAYGFPLAAHVKRSGKKAVHLGGALQLLFGIKGKRWMNPEYGMKSLPFITRNYYNNLMNEYWVFPSDTERISNAQNVEGACYW</sequence>
<protein>
    <submittedName>
        <fullName evidence="1">Uncharacterized protein</fullName>
    </submittedName>
</protein>